<evidence type="ECO:0000259" key="10">
    <source>
        <dbReference type="Pfam" id="PF00593"/>
    </source>
</evidence>
<dbReference type="SUPFAM" id="SSF49464">
    <property type="entry name" value="Carboxypeptidase regulatory domain-like"/>
    <property type="match status" value="1"/>
</dbReference>
<dbReference type="Pfam" id="PF07715">
    <property type="entry name" value="Plug"/>
    <property type="match status" value="1"/>
</dbReference>
<evidence type="ECO:0000256" key="8">
    <source>
        <dbReference type="PROSITE-ProRule" id="PRU01360"/>
    </source>
</evidence>
<dbReference type="Pfam" id="PF13715">
    <property type="entry name" value="CarbopepD_reg_2"/>
    <property type="match status" value="1"/>
</dbReference>
<evidence type="ECO:0000256" key="1">
    <source>
        <dbReference type="ARBA" id="ARBA00004571"/>
    </source>
</evidence>
<comment type="caution">
    <text evidence="12">The sequence shown here is derived from an EMBL/GenBank/DDBJ whole genome shotgun (WGS) entry which is preliminary data.</text>
</comment>
<dbReference type="NCBIfam" id="TIGR04056">
    <property type="entry name" value="OMP_RagA_SusC"/>
    <property type="match status" value="1"/>
</dbReference>
<feature type="domain" description="TonB-dependent receptor plug" evidence="11">
    <location>
        <begin position="132"/>
        <end position="257"/>
    </location>
</feature>
<comment type="similarity">
    <text evidence="8 9">Belongs to the TonB-dependent receptor family.</text>
</comment>
<proteinExistence type="inferred from homology"/>
<dbReference type="InterPro" id="IPR036942">
    <property type="entry name" value="Beta-barrel_TonB_sf"/>
</dbReference>
<reference evidence="12 13" key="1">
    <citation type="submission" date="2023-03" db="EMBL/GenBank/DDBJ databases">
        <title>Muricauda XX sp. nov. and Muricauda XXX sp. nov., two novel species isolated from Okinawa Trough.</title>
        <authorList>
            <person name="Cao W."/>
            <person name="Deng X."/>
        </authorList>
    </citation>
    <scope>NUCLEOTIDE SEQUENCE [LARGE SCALE GENOMIC DNA]</scope>
    <source>
        <strain evidence="12 13">334s03</strain>
    </source>
</reference>
<keyword evidence="2 8" id="KW-0813">Transport</keyword>
<evidence type="ECO:0000256" key="3">
    <source>
        <dbReference type="ARBA" id="ARBA00022452"/>
    </source>
</evidence>
<accession>A0ABT5Y0M2</accession>
<feature type="domain" description="TonB-dependent receptor-like beta-barrel" evidence="10">
    <location>
        <begin position="405"/>
        <end position="834"/>
    </location>
</feature>
<keyword evidence="6 8" id="KW-0472">Membrane</keyword>
<dbReference type="NCBIfam" id="TIGR04057">
    <property type="entry name" value="SusC_RagA_signa"/>
    <property type="match status" value="1"/>
</dbReference>
<dbReference type="InterPro" id="IPR012910">
    <property type="entry name" value="Plug_dom"/>
</dbReference>
<keyword evidence="5 9" id="KW-0798">TonB box</keyword>
<dbReference type="Gene3D" id="2.40.170.20">
    <property type="entry name" value="TonB-dependent receptor, beta-barrel domain"/>
    <property type="match status" value="1"/>
</dbReference>
<dbReference type="InterPro" id="IPR023996">
    <property type="entry name" value="TonB-dep_OMP_SusC/RagA"/>
</dbReference>
<evidence type="ECO:0000256" key="9">
    <source>
        <dbReference type="RuleBase" id="RU003357"/>
    </source>
</evidence>
<dbReference type="Proteomes" id="UP001221366">
    <property type="component" value="Unassembled WGS sequence"/>
</dbReference>
<evidence type="ECO:0000313" key="13">
    <source>
        <dbReference type="Proteomes" id="UP001221366"/>
    </source>
</evidence>
<evidence type="ECO:0000313" key="12">
    <source>
        <dbReference type="EMBL" id="MDF0716989.1"/>
    </source>
</evidence>
<dbReference type="InterPro" id="IPR000531">
    <property type="entry name" value="Beta-barrel_TonB"/>
</dbReference>
<dbReference type="Gene3D" id="2.170.130.10">
    <property type="entry name" value="TonB-dependent receptor, plug domain"/>
    <property type="match status" value="1"/>
</dbReference>
<dbReference type="Pfam" id="PF00593">
    <property type="entry name" value="TonB_dep_Rec_b-barrel"/>
    <property type="match status" value="1"/>
</dbReference>
<dbReference type="RefSeq" id="WP_275616159.1">
    <property type="nucleotide sequence ID" value="NZ_JARFVB010000007.1"/>
</dbReference>
<evidence type="ECO:0000256" key="2">
    <source>
        <dbReference type="ARBA" id="ARBA00022448"/>
    </source>
</evidence>
<dbReference type="Gene3D" id="2.60.40.1120">
    <property type="entry name" value="Carboxypeptidase-like, regulatory domain"/>
    <property type="match status" value="1"/>
</dbReference>
<protein>
    <submittedName>
        <fullName evidence="12">SusC/RagA family TonB-linked outer membrane protein</fullName>
    </submittedName>
</protein>
<keyword evidence="13" id="KW-1185">Reference proteome</keyword>
<dbReference type="InterPro" id="IPR008969">
    <property type="entry name" value="CarboxyPept-like_regulatory"/>
</dbReference>
<dbReference type="SUPFAM" id="SSF56935">
    <property type="entry name" value="Porins"/>
    <property type="match status" value="1"/>
</dbReference>
<dbReference type="InterPro" id="IPR039426">
    <property type="entry name" value="TonB-dep_rcpt-like"/>
</dbReference>
<sequence length="1007" mass="110887">MKKSPQCFCRTSWFLLLYIFLSPWLGQELVAANSLYPWQATISGIITDTDGFPLAGVNVVVDSSNKGTISDMDGSYSIQAGPDDKLAFSMVGFKSLTIPVAGRGEISIQLEEDVTVLGEVVLNAGYYTVSEKERTGSIAKVTSVDIEKQPISNPLAGLQGRAAGVEIVQTSGLAGSNFNIRIRGRNSIRSDGNEPLYIVDGVPYSSASLGEIQASVALPGEGISPLNNINPTDIESIEILKDADATAIYGSRGANGVVLITTKKGGDTDTKVEVSLLTGLGRTSSNLDLMGTAEYLEMRREAYANDGITEYPSASYDVNGTWDQTRETNWQKELFGRTSYLNNVQVSVSGGDGRTNFLVSGNYHKQTSVFPGDYKNDKVSVLANVGHRSMDNRLTLQLSSTYTSNNNDLPGDGLLVLQSYYLAPNAPELYNGDGSLNWENSTWVNPLSVLERDYRSKASTLIGNLSLAYKLWGGLTLKANLGYTESHLYEINTTPSTIYDPVYGAGPQYSSALFNNGKRNSWIVEPQLDFQKDLGDLRLSALAGLTFQEQKSERMSQYAYGFASNKLIENLSAASSIYPGSDENQTYRYHAIYGRVNLGFKERYFLNLSGRRDGSSRFGPDRRFAGFGAIGAAWVFSEENFLKGVSLLSFGKLRTTYGTSGNDQIGDYQYLDTYSFGSLQYQGVSGLYPTRLFNPFYSWEQNRKLEFALDLGLFNDRIVFNGSYYKNRSSNQLVGIPLPATTGFASINGNLDAEVENTGWEFTVNTIIVRTNKFRWDTGFNITLPKNRLIAFPNLEGSTYANQLVIGEPLNIAQRFQLNGVDSDTGLYSFEDFNGDGLLTSAGDRGVLLDLNPKYYGGLSNQVNIGRLGVDLLFQFTKQLGENLWSRSSLPGEMANQPRNVLQRWQQLGDDVSFQRYSTGTPEANAAFQNFGRSDASISDASFIRLKNVSITYLLTEKQNQGFSCLLFLRGQNLITWTNYLGLDPETRNPLAVPSLRMVTLGTRLTF</sequence>
<keyword evidence="3 8" id="KW-1134">Transmembrane beta strand</keyword>
<evidence type="ECO:0000256" key="5">
    <source>
        <dbReference type="ARBA" id="ARBA00023077"/>
    </source>
</evidence>
<keyword evidence="7 8" id="KW-0998">Cell outer membrane</keyword>
<keyword evidence="4 8" id="KW-0812">Transmembrane</keyword>
<organism evidence="12 13">
    <name type="scientific">Flagellimonas yonaguniensis</name>
    <dbReference type="NCBI Taxonomy" id="3031325"/>
    <lineage>
        <taxon>Bacteria</taxon>
        <taxon>Pseudomonadati</taxon>
        <taxon>Bacteroidota</taxon>
        <taxon>Flavobacteriia</taxon>
        <taxon>Flavobacteriales</taxon>
        <taxon>Flavobacteriaceae</taxon>
        <taxon>Flagellimonas</taxon>
    </lineage>
</organism>
<dbReference type="PROSITE" id="PS52016">
    <property type="entry name" value="TONB_DEPENDENT_REC_3"/>
    <property type="match status" value="1"/>
</dbReference>
<evidence type="ECO:0000256" key="6">
    <source>
        <dbReference type="ARBA" id="ARBA00023136"/>
    </source>
</evidence>
<dbReference type="InterPro" id="IPR023997">
    <property type="entry name" value="TonB-dep_OMP_SusC/RagA_CS"/>
</dbReference>
<dbReference type="InterPro" id="IPR037066">
    <property type="entry name" value="Plug_dom_sf"/>
</dbReference>
<name>A0ABT5Y0M2_9FLAO</name>
<evidence type="ECO:0000256" key="4">
    <source>
        <dbReference type="ARBA" id="ARBA00022692"/>
    </source>
</evidence>
<dbReference type="EMBL" id="JARFVB010000007">
    <property type="protein sequence ID" value="MDF0716989.1"/>
    <property type="molecule type" value="Genomic_DNA"/>
</dbReference>
<comment type="subcellular location">
    <subcellularLocation>
        <location evidence="1 8">Cell outer membrane</location>
        <topology evidence="1 8">Multi-pass membrane protein</topology>
    </subcellularLocation>
</comment>
<evidence type="ECO:0000256" key="7">
    <source>
        <dbReference type="ARBA" id="ARBA00023237"/>
    </source>
</evidence>
<gene>
    <name evidence="12" type="ORF">PY092_12575</name>
</gene>
<evidence type="ECO:0000259" key="11">
    <source>
        <dbReference type="Pfam" id="PF07715"/>
    </source>
</evidence>